<keyword evidence="2" id="KW-1185">Reference proteome</keyword>
<dbReference type="Proteomes" id="UP000276133">
    <property type="component" value="Unassembled WGS sequence"/>
</dbReference>
<proteinExistence type="predicted"/>
<protein>
    <submittedName>
        <fullName evidence="1">Uncharacterized protein</fullName>
    </submittedName>
</protein>
<evidence type="ECO:0000313" key="1">
    <source>
        <dbReference type="EMBL" id="RNA06126.1"/>
    </source>
</evidence>
<reference evidence="1 2" key="1">
    <citation type="journal article" date="2018" name="Sci. Rep.">
        <title>Genomic signatures of local adaptation to the degree of environmental predictability in rotifers.</title>
        <authorList>
            <person name="Franch-Gras L."/>
            <person name="Hahn C."/>
            <person name="Garcia-Roger E.M."/>
            <person name="Carmona M.J."/>
            <person name="Serra M."/>
            <person name="Gomez A."/>
        </authorList>
    </citation>
    <scope>NUCLEOTIDE SEQUENCE [LARGE SCALE GENOMIC DNA]</scope>
    <source>
        <strain evidence="1">HYR1</strain>
    </source>
</reference>
<organism evidence="1 2">
    <name type="scientific">Brachionus plicatilis</name>
    <name type="common">Marine rotifer</name>
    <name type="synonym">Brachionus muelleri</name>
    <dbReference type="NCBI Taxonomy" id="10195"/>
    <lineage>
        <taxon>Eukaryota</taxon>
        <taxon>Metazoa</taxon>
        <taxon>Spiralia</taxon>
        <taxon>Gnathifera</taxon>
        <taxon>Rotifera</taxon>
        <taxon>Eurotatoria</taxon>
        <taxon>Monogononta</taxon>
        <taxon>Pseudotrocha</taxon>
        <taxon>Ploima</taxon>
        <taxon>Brachionidae</taxon>
        <taxon>Brachionus</taxon>
    </lineage>
</organism>
<name>A0A3M7Q3U5_BRAPC</name>
<sequence length="141" mass="16035">MIFSLSPNLSTLSYLMAASTKLTRSRPLRTFKVRHIMRAARTVPIDSIGCDFGVALFLSMAALYPLECTNCLQSNTRKVKTTTVNSLLEKRLICYKICDDILRKLTIEKKLFIEGIVLFLRVLGFSHSLSIWSAKFRKTNL</sequence>
<evidence type="ECO:0000313" key="2">
    <source>
        <dbReference type="Proteomes" id="UP000276133"/>
    </source>
</evidence>
<comment type="caution">
    <text evidence="1">The sequence shown here is derived from an EMBL/GenBank/DDBJ whole genome shotgun (WGS) entry which is preliminary data.</text>
</comment>
<dbReference type="EMBL" id="REGN01007484">
    <property type="protein sequence ID" value="RNA06126.1"/>
    <property type="molecule type" value="Genomic_DNA"/>
</dbReference>
<dbReference type="AlphaFoldDB" id="A0A3M7Q3U5"/>
<gene>
    <name evidence="1" type="ORF">BpHYR1_034731</name>
</gene>
<accession>A0A3M7Q3U5</accession>